<dbReference type="Gene3D" id="2.40.128.580">
    <property type="entry name" value="GXWXG domain"/>
    <property type="match status" value="1"/>
</dbReference>
<reference evidence="3 4" key="2">
    <citation type="journal article" date="2015" name="Stand. Genomic Sci.">
        <title>Draft genome sequence of marine-derived Streptomyces sp. TP-A0598, a producer of anti-MRSA antibiotic lydicamycins.</title>
        <authorList>
            <person name="Komaki H."/>
            <person name="Ichikawa N."/>
            <person name="Hosoyama A."/>
            <person name="Fujita N."/>
            <person name="Igarashi Y."/>
        </authorList>
    </citation>
    <scope>NUCLEOTIDE SEQUENCE [LARGE SCALE GENOMIC DNA]</scope>
    <source>
        <strain evidence="3 4">NBRC 110027</strain>
    </source>
</reference>
<reference evidence="4" key="1">
    <citation type="submission" date="2014-09" db="EMBL/GenBank/DDBJ databases">
        <title>Whole genome shotgun sequence of Streptomyces sp. NBRC 110027.</title>
        <authorList>
            <person name="Komaki H."/>
            <person name="Ichikawa N."/>
            <person name="Katano-Makiyama Y."/>
            <person name="Hosoyama A."/>
            <person name="Hashimoto M."/>
            <person name="Uohara A."/>
            <person name="Kitahashi Y."/>
            <person name="Ohji S."/>
            <person name="Kimura A."/>
            <person name="Yamazoe A."/>
            <person name="Igarashi Y."/>
            <person name="Fujita N."/>
        </authorList>
    </citation>
    <scope>NUCLEOTIDE SEQUENCE [LARGE SCALE GENOMIC DNA]</scope>
    <source>
        <strain evidence="4">NBRC 110027</strain>
    </source>
</reference>
<dbReference type="Gene3D" id="1.10.600.10">
    <property type="entry name" value="Farnesyl Diphosphate Synthase"/>
    <property type="match status" value="1"/>
</dbReference>
<organism evidence="3 4">
    <name type="scientific">Streptomyces lydicamycinicus</name>
    <dbReference type="NCBI Taxonomy" id="1546107"/>
    <lineage>
        <taxon>Bacteria</taxon>
        <taxon>Bacillati</taxon>
        <taxon>Actinomycetota</taxon>
        <taxon>Actinomycetes</taxon>
        <taxon>Kitasatosporales</taxon>
        <taxon>Streptomycetaceae</taxon>
        <taxon>Streptomyces</taxon>
    </lineage>
</organism>
<sequence>MPRLEIWLKERGLPVDTALVPLMCLQTAFFTPWLPPETCYQMSRLTVWLMAVDNVLDAPDAADAPDTADSAGPDETPTRVRAWHRVLAGHGSDGGSDSDDPMARALAEIARGLHRDGRPELLAVWRKSMHQTLIGMQYERETARTAAAGGGVPRLADYLRHGAWTIGVEQQVTALWALMDEPGLPRRLPVLLGALREAATAIRLLNDLRGHQREQTEGKTDALAIGLTEQETYQRAEAGLENCRRALAPLTAAGYGSAVALERVALWHARMYHRFDPVRPGRATTSSLPGGPGSAAQARHTPFVPQSREAPDMSIEQEVLDVIASGGQCDNAKLAELFDRLEPVDTDLLLGTWQGGGFEHTSENAALLTKMRWYGKRFVDADHVEPLLCRDEDGTVFSYEEMGLATLREVIYRGKQSTAMVYDQLPIIDHFRRLTDNVLLCVMDKKETPTDFYFHLTRVPASLPQPSGDGR</sequence>
<evidence type="ECO:0000259" key="1">
    <source>
        <dbReference type="Pfam" id="PF14231"/>
    </source>
</evidence>
<dbReference type="EMBL" id="BBNO01000007">
    <property type="protein sequence ID" value="GAO10987.1"/>
    <property type="molecule type" value="Genomic_DNA"/>
</dbReference>
<keyword evidence="4" id="KW-1185">Reference proteome</keyword>
<dbReference type="AlphaFoldDB" id="A0A0N7YM95"/>
<name>A0A0N7YM95_9ACTN</name>
<proteinExistence type="predicted"/>
<accession>A0A0N7YM95</accession>
<feature type="domain" description="DUF4334" evidence="2">
    <location>
        <begin position="404"/>
        <end position="458"/>
    </location>
</feature>
<gene>
    <name evidence="3" type="ORF">TPA0598_07_07110</name>
</gene>
<feature type="domain" description="GXWXG" evidence="1">
    <location>
        <begin position="336"/>
        <end position="394"/>
    </location>
</feature>
<evidence type="ECO:0000313" key="4">
    <source>
        <dbReference type="Proteomes" id="UP000048965"/>
    </source>
</evidence>
<dbReference type="SUPFAM" id="SSF48576">
    <property type="entry name" value="Terpenoid synthases"/>
    <property type="match status" value="1"/>
</dbReference>
<evidence type="ECO:0000313" key="3">
    <source>
        <dbReference type="EMBL" id="GAO10987.1"/>
    </source>
</evidence>
<dbReference type="Pfam" id="PF14231">
    <property type="entry name" value="GXWXG"/>
    <property type="match status" value="1"/>
</dbReference>
<dbReference type="Pfam" id="PF19086">
    <property type="entry name" value="Terpene_syn_C_2"/>
    <property type="match status" value="1"/>
</dbReference>
<dbReference type="InterPro" id="IPR025568">
    <property type="entry name" value="DUF4334"/>
</dbReference>
<protein>
    <submittedName>
        <fullName evidence="3">Putative cytoplasmic protein</fullName>
    </submittedName>
</protein>
<dbReference type="InterPro" id="IPR025951">
    <property type="entry name" value="GXWXG_dom"/>
</dbReference>
<evidence type="ECO:0000259" key="2">
    <source>
        <dbReference type="Pfam" id="PF14232"/>
    </source>
</evidence>
<dbReference type="InterPro" id="IPR008949">
    <property type="entry name" value="Isoprenoid_synthase_dom_sf"/>
</dbReference>
<dbReference type="Proteomes" id="UP000048965">
    <property type="component" value="Unassembled WGS sequence"/>
</dbReference>
<comment type="caution">
    <text evidence="3">The sequence shown here is derived from an EMBL/GenBank/DDBJ whole genome shotgun (WGS) entry which is preliminary data.</text>
</comment>
<dbReference type="Pfam" id="PF14232">
    <property type="entry name" value="DUF4334"/>
    <property type="match status" value="1"/>
</dbReference>